<proteinExistence type="predicted"/>
<accession>A0ABD5CSX2</accession>
<dbReference type="PROSITE" id="PS50297">
    <property type="entry name" value="ANK_REP_REGION"/>
    <property type="match status" value="2"/>
</dbReference>
<dbReference type="InterPro" id="IPR002110">
    <property type="entry name" value="Ankyrin_rpt"/>
</dbReference>
<protein>
    <recommendedName>
        <fullName evidence="7">Ankyrin</fullName>
    </recommendedName>
</protein>
<evidence type="ECO:0008006" key="7">
    <source>
        <dbReference type="Google" id="ProtNLM"/>
    </source>
</evidence>
<dbReference type="InterPro" id="IPR036770">
    <property type="entry name" value="Ankyrin_rpt-contain_sf"/>
</dbReference>
<dbReference type="PANTHER" id="PTHR24198:SF165">
    <property type="entry name" value="ANKYRIN REPEAT-CONTAINING PROTEIN-RELATED"/>
    <property type="match status" value="1"/>
</dbReference>
<dbReference type="SMART" id="SM00248">
    <property type="entry name" value="ANK"/>
    <property type="match status" value="4"/>
</dbReference>
<evidence type="ECO:0000256" key="1">
    <source>
        <dbReference type="ARBA" id="ARBA00022737"/>
    </source>
</evidence>
<keyword evidence="2 3" id="KW-0040">ANK repeat</keyword>
<gene>
    <name evidence="5" type="ORF">QF025_007108</name>
</gene>
<name>A0ABD5CSX2_9BURK</name>
<comment type="caution">
    <text evidence="5">The sequence shown here is derived from an EMBL/GenBank/DDBJ whole genome shotgun (WGS) entry which is preliminary data.</text>
</comment>
<evidence type="ECO:0000313" key="5">
    <source>
        <dbReference type="EMBL" id="MDR6208307.1"/>
    </source>
</evidence>
<sequence length="426" mass="45389">MTTTSPTGSSSASPTTVPITELPTHESTGFNDISPHPFRVTGTDSPLTFRDADPANSRSGVLPSLTDLGLRFYMQLPPRPTSTVAFEPVTRQLSIAGSGWTRESTGPVDSTTGVSKRRRIEYPVGTGDAGSQALQRCIDQGHGAAEWCGQAMESIGAGHPRLNASTENDTSLYTSLRQLFEVGQSREARSETLHQINRLLGTGASLPGDRRNDPVLNGWLAHSFKIASVALAKLLWRVGTGSSNHSPGMFHRDGALATLFLSDGDVNNQLKLAAMLVETGCPLDGAGPDGTTALMVAARRNNLSAVQLLLNAGANVNLSNMDGQTALLMAAAQGNALTVKYLLGAQSDVDGRDHFGNTALLVAVCRRDELTVRLLLDANACVHLKYGENGETILNYAMQRGTPTMVQWLQEVGAEMTNVPHAYWPA</sequence>
<feature type="repeat" description="ANK" evidence="3">
    <location>
        <begin position="289"/>
        <end position="321"/>
    </location>
</feature>
<dbReference type="SUPFAM" id="SSF48403">
    <property type="entry name" value="Ankyrin repeat"/>
    <property type="match status" value="1"/>
</dbReference>
<dbReference type="PANTHER" id="PTHR24198">
    <property type="entry name" value="ANKYRIN REPEAT AND PROTEIN KINASE DOMAIN-CONTAINING PROTEIN"/>
    <property type="match status" value="1"/>
</dbReference>
<dbReference type="PROSITE" id="PS50088">
    <property type="entry name" value="ANK_REPEAT"/>
    <property type="match status" value="2"/>
</dbReference>
<organism evidence="5 6">
    <name type="scientific">Paraburkholderia graminis</name>
    <dbReference type="NCBI Taxonomy" id="60548"/>
    <lineage>
        <taxon>Bacteria</taxon>
        <taxon>Pseudomonadati</taxon>
        <taxon>Pseudomonadota</taxon>
        <taxon>Betaproteobacteria</taxon>
        <taxon>Burkholderiales</taxon>
        <taxon>Burkholderiaceae</taxon>
        <taxon>Paraburkholderia</taxon>
    </lineage>
</organism>
<dbReference type="Gene3D" id="1.25.40.20">
    <property type="entry name" value="Ankyrin repeat-containing domain"/>
    <property type="match status" value="2"/>
</dbReference>
<dbReference type="RefSeq" id="WP_310035752.1">
    <property type="nucleotide sequence ID" value="NZ_JAVIZN010000003.1"/>
</dbReference>
<dbReference type="EMBL" id="JAVIZN010000003">
    <property type="protein sequence ID" value="MDR6208307.1"/>
    <property type="molecule type" value="Genomic_DNA"/>
</dbReference>
<evidence type="ECO:0000256" key="4">
    <source>
        <dbReference type="SAM" id="MobiDB-lite"/>
    </source>
</evidence>
<feature type="compositionally biased region" description="Low complexity" evidence="4">
    <location>
        <begin position="1"/>
        <end position="16"/>
    </location>
</feature>
<evidence type="ECO:0000313" key="6">
    <source>
        <dbReference type="Proteomes" id="UP001245184"/>
    </source>
</evidence>
<evidence type="ECO:0000256" key="3">
    <source>
        <dbReference type="PROSITE-ProRule" id="PRU00023"/>
    </source>
</evidence>
<keyword evidence="1" id="KW-0677">Repeat</keyword>
<feature type="repeat" description="ANK" evidence="3">
    <location>
        <begin position="322"/>
        <end position="354"/>
    </location>
</feature>
<dbReference type="Proteomes" id="UP001245184">
    <property type="component" value="Unassembled WGS sequence"/>
</dbReference>
<reference evidence="5 6" key="1">
    <citation type="submission" date="2023-08" db="EMBL/GenBank/DDBJ databases">
        <title>Genome sequencing of plant associated microbes to promote plant fitness in Sorghum bicolor and Oryza sativa.</title>
        <authorList>
            <person name="Coleman-Derr D."/>
        </authorList>
    </citation>
    <scope>NUCLEOTIDE SEQUENCE [LARGE SCALE GENOMIC DNA]</scope>
    <source>
        <strain evidence="5 6">SLBN-33</strain>
    </source>
</reference>
<dbReference type="AlphaFoldDB" id="A0ABD5CSX2"/>
<feature type="region of interest" description="Disordered" evidence="4">
    <location>
        <begin position="1"/>
        <end position="43"/>
    </location>
</feature>
<dbReference type="Pfam" id="PF12796">
    <property type="entry name" value="Ank_2"/>
    <property type="match status" value="1"/>
</dbReference>
<dbReference type="Pfam" id="PF00023">
    <property type="entry name" value="Ank"/>
    <property type="match status" value="1"/>
</dbReference>
<evidence type="ECO:0000256" key="2">
    <source>
        <dbReference type="ARBA" id="ARBA00023043"/>
    </source>
</evidence>